<evidence type="ECO:0000256" key="1">
    <source>
        <dbReference type="RuleBase" id="RU003494"/>
    </source>
</evidence>
<evidence type="ECO:0000259" key="2">
    <source>
        <dbReference type="PROSITE" id="PS50404"/>
    </source>
</evidence>
<dbReference type="PANTHER" id="PTHR43986:SF9">
    <property type="entry name" value="FACTOR 1 GAMMA, PUTATIVE-RELATED"/>
    <property type="match status" value="1"/>
</dbReference>
<organism evidence="4 5">
    <name type="scientific">Leishmania tarentolae</name>
    <name type="common">Sauroleishmania tarentolae</name>
    <dbReference type="NCBI Taxonomy" id="5689"/>
    <lineage>
        <taxon>Eukaryota</taxon>
        <taxon>Discoba</taxon>
        <taxon>Euglenozoa</taxon>
        <taxon>Kinetoplastea</taxon>
        <taxon>Metakinetoplastina</taxon>
        <taxon>Trypanosomatida</taxon>
        <taxon>Trypanosomatidae</taxon>
        <taxon>Leishmaniinae</taxon>
        <taxon>Leishmania</taxon>
        <taxon>lizard Leishmania</taxon>
    </lineage>
</organism>
<dbReference type="OrthoDB" id="269973at2759"/>
<name>A0A640KX79_LEITA</name>
<dbReference type="AlphaFoldDB" id="A0A640KX79"/>
<dbReference type="PROSITE" id="PS50405">
    <property type="entry name" value="GST_CTER"/>
    <property type="match status" value="1"/>
</dbReference>
<dbReference type="SUPFAM" id="SSF52833">
    <property type="entry name" value="Thioredoxin-like"/>
    <property type="match status" value="1"/>
</dbReference>
<dbReference type="CDD" id="cd03181">
    <property type="entry name" value="GST_C_EF1Bgamma_like"/>
    <property type="match status" value="1"/>
</dbReference>
<dbReference type="InterPro" id="IPR040079">
    <property type="entry name" value="Glutathione_S-Trfase"/>
</dbReference>
<comment type="caution">
    <text evidence="4">The sequence shown here is derived from an EMBL/GenBank/DDBJ whole genome shotgun (WGS) entry which is preliminary data.</text>
</comment>
<dbReference type="InterPro" id="IPR004046">
    <property type="entry name" value="GST_C"/>
</dbReference>
<feature type="domain" description="GST C-terminal" evidence="3">
    <location>
        <begin position="92"/>
        <end position="217"/>
    </location>
</feature>
<dbReference type="PROSITE" id="PS50404">
    <property type="entry name" value="GST_NTER"/>
    <property type="match status" value="1"/>
</dbReference>
<gene>
    <name evidence="4" type="ORF">LtaPh_9901501</name>
</gene>
<evidence type="ECO:0000259" key="3">
    <source>
        <dbReference type="PROSITE" id="PS50405"/>
    </source>
</evidence>
<dbReference type="Pfam" id="PF00043">
    <property type="entry name" value="GST_C"/>
    <property type="match status" value="1"/>
</dbReference>
<dbReference type="FunFam" id="1.20.1050.10:FF:000069">
    <property type="entry name" value="Putative elongation factor 1-gamma"/>
    <property type="match status" value="1"/>
</dbReference>
<evidence type="ECO:0000313" key="4">
    <source>
        <dbReference type="EMBL" id="GET93831.1"/>
    </source>
</evidence>
<dbReference type="VEuPathDB" id="TriTrypDB:LtaPh_9901501"/>
<dbReference type="InterPro" id="IPR050802">
    <property type="entry name" value="EF-GSTs"/>
</dbReference>
<dbReference type="Gene3D" id="1.20.1050.10">
    <property type="match status" value="1"/>
</dbReference>
<dbReference type="GO" id="GO:0005634">
    <property type="term" value="C:nucleus"/>
    <property type="evidence" value="ECO:0007669"/>
    <property type="project" value="TreeGrafter"/>
</dbReference>
<dbReference type="SFLD" id="SFLDS00019">
    <property type="entry name" value="Glutathione_Transferase_(cytos"/>
    <property type="match status" value="1"/>
</dbReference>
<reference evidence="4" key="1">
    <citation type="submission" date="2019-11" db="EMBL/GenBank/DDBJ databases">
        <title>Leishmania tarentolae CDS.</title>
        <authorList>
            <person name="Goto Y."/>
            <person name="Yamagishi J."/>
        </authorList>
    </citation>
    <scope>NUCLEOTIDE SEQUENCE [LARGE SCALE GENOMIC DNA]</scope>
    <source>
        <strain evidence="4">Parrot Tar II</strain>
    </source>
</reference>
<dbReference type="Pfam" id="PF02798">
    <property type="entry name" value="GST_N"/>
    <property type="match status" value="1"/>
</dbReference>
<dbReference type="InterPro" id="IPR036249">
    <property type="entry name" value="Thioredoxin-like_sf"/>
</dbReference>
<protein>
    <submittedName>
        <fullName evidence="4">Elongation factor 1-gamma, putative</fullName>
    </submittedName>
</protein>
<keyword evidence="4" id="KW-0648">Protein biosynthesis</keyword>
<evidence type="ECO:0000313" key="5">
    <source>
        <dbReference type="Proteomes" id="UP000419144"/>
    </source>
</evidence>
<dbReference type="GO" id="GO:0003746">
    <property type="term" value="F:translation elongation factor activity"/>
    <property type="evidence" value="ECO:0007669"/>
    <property type="project" value="UniProtKB-KW"/>
</dbReference>
<dbReference type="InterPro" id="IPR036282">
    <property type="entry name" value="Glutathione-S-Trfase_C_sf"/>
</dbReference>
<dbReference type="InterPro" id="IPR004045">
    <property type="entry name" value="Glutathione_S-Trfase_N"/>
</dbReference>
<comment type="similarity">
    <text evidence="1">Belongs to the GST superfamily.</text>
</comment>
<sequence>MHLLYQKNANNAPAQKILAAAAYAGVEIIAEPCDENKPRTDADFLNFCDPCGEYPVLELGDGSGVCVFGANAILRYVARMKDEGLVHLYGRTPFEASQVDMWIDFSSTEIDAANMPYIRMAYEKVTSDVPADALNNVKAVLSALEEVLSARTFLVGERMSIADVAVAFSIHWVYRCNHRHGQTLSRDYRAVYRHYNTVMRHPKIHAMMRKEAQYWGLYAPRGSVSPPSFSAYLHDMQNAETVLRSKKKVHGRRMRRGYRSRYCYCTYTRACVSAMIFYQRLPS</sequence>
<dbReference type="InterPro" id="IPR010987">
    <property type="entry name" value="Glutathione-S-Trfase_C-like"/>
</dbReference>
<accession>A0A640KX79</accession>
<keyword evidence="4" id="KW-0251">Elongation factor</keyword>
<dbReference type="Gene3D" id="3.40.30.10">
    <property type="entry name" value="Glutaredoxin"/>
    <property type="match status" value="1"/>
</dbReference>
<dbReference type="SUPFAM" id="SSF47616">
    <property type="entry name" value="GST C-terminal domain-like"/>
    <property type="match status" value="1"/>
</dbReference>
<dbReference type="PANTHER" id="PTHR43986">
    <property type="entry name" value="ELONGATION FACTOR 1-GAMMA"/>
    <property type="match status" value="1"/>
</dbReference>
<feature type="domain" description="GST N-terminal" evidence="2">
    <location>
        <begin position="1"/>
        <end position="85"/>
    </location>
</feature>
<dbReference type="GO" id="GO:0005737">
    <property type="term" value="C:cytoplasm"/>
    <property type="evidence" value="ECO:0007669"/>
    <property type="project" value="TreeGrafter"/>
</dbReference>
<proteinExistence type="inferred from homology"/>
<keyword evidence="5" id="KW-1185">Reference proteome</keyword>
<dbReference type="Proteomes" id="UP000419144">
    <property type="component" value="Unassembled WGS sequence"/>
</dbReference>
<dbReference type="EMBL" id="BLBS01000059">
    <property type="protein sequence ID" value="GET93831.1"/>
    <property type="molecule type" value="Genomic_DNA"/>
</dbReference>